<evidence type="ECO:0000256" key="1">
    <source>
        <dbReference type="SAM" id="Phobius"/>
    </source>
</evidence>
<gene>
    <name evidence="3" type="ORF">Vbra_14508</name>
</gene>
<evidence type="ECO:0000313" key="3">
    <source>
        <dbReference type="EMBL" id="CEM07613.1"/>
    </source>
</evidence>
<dbReference type="InParanoid" id="A0A0G4F686"/>
<keyword evidence="1" id="KW-0812">Transmembrane</keyword>
<evidence type="ECO:0000313" key="4">
    <source>
        <dbReference type="Proteomes" id="UP000041254"/>
    </source>
</evidence>
<dbReference type="GO" id="GO:0046422">
    <property type="term" value="F:violaxanthin de-epoxidase activity"/>
    <property type="evidence" value="ECO:0007669"/>
    <property type="project" value="InterPro"/>
</dbReference>
<accession>A0A0G4F686</accession>
<dbReference type="AlphaFoldDB" id="A0A0G4F686"/>
<evidence type="ECO:0000259" key="2">
    <source>
        <dbReference type="Pfam" id="PF07137"/>
    </source>
</evidence>
<keyword evidence="4" id="KW-1185">Reference proteome</keyword>
<dbReference type="VEuPathDB" id="CryptoDB:Vbra_14508"/>
<dbReference type="Gene3D" id="2.40.128.20">
    <property type="match status" value="1"/>
</dbReference>
<dbReference type="SUPFAM" id="SSF50814">
    <property type="entry name" value="Lipocalins"/>
    <property type="match status" value="1"/>
</dbReference>
<dbReference type="InterPro" id="IPR010788">
    <property type="entry name" value="VDE_dom"/>
</dbReference>
<dbReference type="PhylomeDB" id="A0A0G4F686"/>
<protein>
    <recommendedName>
        <fullName evidence="2">VDE lipocalin domain-containing protein</fullName>
    </recommendedName>
</protein>
<keyword evidence="1" id="KW-1133">Transmembrane helix</keyword>
<keyword evidence="1" id="KW-0472">Membrane</keyword>
<dbReference type="Pfam" id="PF07137">
    <property type="entry name" value="VDE"/>
    <property type="match status" value="1"/>
</dbReference>
<dbReference type="Proteomes" id="UP000041254">
    <property type="component" value="Unassembled WGS sequence"/>
</dbReference>
<organism evidence="3 4">
    <name type="scientific">Vitrella brassicaformis (strain CCMP3155)</name>
    <dbReference type="NCBI Taxonomy" id="1169540"/>
    <lineage>
        <taxon>Eukaryota</taxon>
        <taxon>Sar</taxon>
        <taxon>Alveolata</taxon>
        <taxon>Colpodellida</taxon>
        <taxon>Vitrellaceae</taxon>
        <taxon>Vitrella</taxon>
    </lineage>
</organism>
<reference evidence="3 4" key="1">
    <citation type="submission" date="2014-11" db="EMBL/GenBank/DDBJ databases">
        <authorList>
            <person name="Zhu J."/>
            <person name="Qi W."/>
            <person name="Song R."/>
        </authorList>
    </citation>
    <scope>NUCLEOTIDE SEQUENCE [LARGE SCALE GENOMIC DNA]</scope>
</reference>
<dbReference type="EMBL" id="CDMY01000376">
    <property type="protein sequence ID" value="CEM07613.1"/>
    <property type="molecule type" value="Genomic_DNA"/>
</dbReference>
<dbReference type="InterPro" id="IPR012674">
    <property type="entry name" value="Calycin"/>
</dbReference>
<feature type="domain" description="VDE lipocalin" evidence="2">
    <location>
        <begin position="38"/>
        <end position="291"/>
    </location>
</feature>
<feature type="transmembrane region" description="Helical" evidence="1">
    <location>
        <begin position="6"/>
        <end position="24"/>
    </location>
</feature>
<name>A0A0G4F686_VITBC</name>
<sequence>MGETFGWQGAFKAGVAVVAIVFALKRSRQLCRISPLLHCSNTFLKCLSDVDCREALQCAGVSVIPKEGPEHEKERVINLTNWVPCCYPHRRQKFFTLTTCLDECFDIPLSSRPDGGVLHLPKDGRCLHPTPDATFSPEVLEGSWYLTIGMTDLDNYDCQRVNITHYPPDERDNRHKWHMHEWYRGNVKEKDGKLHWKEAQDFGNFTATDTPGKLFWNDDRPYVVLAHKPNEYVIYYYCAALSPVRREDSKWWTSVIMYSRRPTMSKEALQTYKDVARKMGYGTSTMVFPNNHVNERSADGNTSFCYIPELDGPASQRTWYEWLKG</sequence>
<proteinExistence type="predicted"/>